<protein>
    <submittedName>
        <fullName evidence="3">NADP-dependent oxidoreductase</fullName>
    </submittedName>
</protein>
<dbReference type="InterPro" id="IPR013154">
    <property type="entry name" value="ADH-like_N"/>
</dbReference>
<dbReference type="InterPro" id="IPR020843">
    <property type="entry name" value="ER"/>
</dbReference>
<name>A0ABY4IA13_CHIFI</name>
<sequence>MKAIIIREFGGTDKLEYTTVPEPVIKENEVLIKVHAIAINPVDVKTRAGKGMAGRMKDELPITLGWDVSGTVTAAGAGVTAFVVGDEVFGMVNFPGHGRAYAEYVAAPAAHLAKKPANVTHQQAAATTLAALTAYQGLFQQANLKKGQRVLVHAAAGGVGHFVVQLARHAGAYVIGTSSVANKDFVLGLGADEHVDYRNQRFEEVVNDVDLVFDGVGGELISRSISTVKPGGMIISIPTGVPAEIAETAKEKGVKAFFFLVESNGRDMEALAGLLEQDIIRPYVNHFDFSQMDIAHQQQETGSTRGRIVLTLP</sequence>
<dbReference type="SUPFAM" id="SSF51735">
    <property type="entry name" value="NAD(P)-binding Rossmann-fold domains"/>
    <property type="match status" value="1"/>
</dbReference>
<dbReference type="RefSeq" id="WP_247814917.1">
    <property type="nucleotide sequence ID" value="NZ_CP095855.1"/>
</dbReference>
<dbReference type="PANTHER" id="PTHR11695:SF294">
    <property type="entry name" value="RETICULON-4-INTERACTING PROTEIN 1, MITOCHONDRIAL"/>
    <property type="match status" value="1"/>
</dbReference>
<dbReference type="SUPFAM" id="SSF50129">
    <property type="entry name" value="GroES-like"/>
    <property type="match status" value="1"/>
</dbReference>
<dbReference type="InterPro" id="IPR011032">
    <property type="entry name" value="GroES-like_sf"/>
</dbReference>
<dbReference type="Proteomes" id="UP000830198">
    <property type="component" value="Chromosome"/>
</dbReference>
<dbReference type="SMART" id="SM00829">
    <property type="entry name" value="PKS_ER"/>
    <property type="match status" value="1"/>
</dbReference>
<dbReference type="InterPro" id="IPR002364">
    <property type="entry name" value="Quin_OxRdtase/zeta-crystal_CS"/>
</dbReference>
<dbReference type="PROSITE" id="PS01162">
    <property type="entry name" value="QOR_ZETA_CRYSTAL"/>
    <property type="match status" value="1"/>
</dbReference>
<evidence type="ECO:0000313" key="4">
    <source>
        <dbReference type="Proteomes" id="UP000830198"/>
    </source>
</evidence>
<organism evidence="3 4">
    <name type="scientific">Chitinophaga filiformis</name>
    <name type="common">Myxococcus filiformis</name>
    <name type="synonym">Flexibacter filiformis</name>
    <dbReference type="NCBI Taxonomy" id="104663"/>
    <lineage>
        <taxon>Bacteria</taxon>
        <taxon>Pseudomonadati</taxon>
        <taxon>Bacteroidota</taxon>
        <taxon>Chitinophagia</taxon>
        <taxon>Chitinophagales</taxon>
        <taxon>Chitinophagaceae</taxon>
        <taxon>Chitinophaga</taxon>
    </lineage>
</organism>
<dbReference type="CDD" id="cd05289">
    <property type="entry name" value="MDR_like_2"/>
    <property type="match status" value="1"/>
</dbReference>
<evidence type="ECO:0000259" key="2">
    <source>
        <dbReference type="SMART" id="SM00829"/>
    </source>
</evidence>
<dbReference type="Pfam" id="PF08240">
    <property type="entry name" value="ADH_N"/>
    <property type="match status" value="1"/>
</dbReference>
<dbReference type="PANTHER" id="PTHR11695">
    <property type="entry name" value="ALCOHOL DEHYDROGENASE RELATED"/>
    <property type="match status" value="1"/>
</dbReference>
<keyword evidence="4" id="KW-1185">Reference proteome</keyword>
<dbReference type="EMBL" id="CP095855">
    <property type="protein sequence ID" value="UPK72737.1"/>
    <property type="molecule type" value="Genomic_DNA"/>
</dbReference>
<reference evidence="3 4" key="1">
    <citation type="submission" date="2022-04" db="EMBL/GenBank/DDBJ databases">
        <title>The arsenic-methylating capacity of Chitinophaga filiformis YT5 during chitin decomposition.</title>
        <authorList>
            <person name="Chen G."/>
            <person name="Liang Y."/>
        </authorList>
    </citation>
    <scope>NUCLEOTIDE SEQUENCE [LARGE SCALE GENOMIC DNA]</scope>
    <source>
        <strain evidence="3 4">YT5</strain>
    </source>
</reference>
<dbReference type="InterPro" id="IPR050700">
    <property type="entry name" value="YIM1/Zinc_Alcohol_DH_Fams"/>
</dbReference>
<evidence type="ECO:0000256" key="1">
    <source>
        <dbReference type="ARBA" id="ARBA00023002"/>
    </source>
</evidence>
<proteinExistence type="predicted"/>
<dbReference type="Pfam" id="PF13602">
    <property type="entry name" value="ADH_zinc_N_2"/>
    <property type="match status" value="1"/>
</dbReference>
<keyword evidence="1" id="KW-0560">Oxidoreductase</keyword>
<gene>
    <name evidence="3" type="ORF">MYF79_15705</name>
</gene>
<feature type="domain" description="Enoyl reductase (ER)" evidence="2">
    <location>
        <begin position="10"/>
        <end position="310"/>
    </location>
</feature>
<accession>A0ABY4IA13</accession>
<dbReference type="InterPro" id="IPR036291">
    <property type="entry name" value="NAD(P)-bd_dom_sf"/>
</dbReference>
<dbReference type="Gene3D" id="3.40.50.720">
    <property type="entry name" value="NAD(P)-binding Rossmann-like Domain"/>
    <property type="match status" value="1"/>
</dbReference>
<evidence type="ECO:0000313" key="3">
    <source>
        <dbReference type="EMBL" id="UPK72737.1"/>
    </source>
</evidence>
<dbReference type="Gene3D" id="3.90.180.10">
    <property type="entry name" value="Medium-chain alcohol dehydrogenases, catalytic domain"/>
    <property type="match status" value="1"/>
</dbReference>